<dbReference type="RefSeq" id="WP_184462626.1">
    <property type="nucleotide sequence ID" value="NZ_JACHHW010000005.1"/>
</dbReference>
<name>A0A840R5T1_9GAMM</name>
<dbReference type="GO" id="GO:0000160">
    <property type="term" value="P:phosphorelay signal transduction system"/>
    <property type="evidence" value="ECO:0007669"/>
    <property type="project" value="InterPro"/>
</dbReference>
<dbReference type="GO" id="GO:0003677">
    <property type="term" value="F:DNA binding"/>
    <property type="evidence" value="ECO:0007669"/>
    <property type="project" value="UniProtKB-KW"/>
</dbReference>
<dbReference type="SUPFAM" id="SSF52172">
    <property type="entry name" value="CheY-like"/>
    <property type="match status" value="1"/>
</dbReference>
<dbReference type="PROSITE" id="PS50110">
    <property type="entry name" value="RESPONSE_REGULATORY"/>
    <property type="match status" value="1"/>
</dbReference>
<evidence type="ECO:0000259" key="3">
    <source>
        <dbReference type="PROSITE" id="PS50110"/>
    </source>
</evidence>
<gene>
    <name evidence="4" type="ORF">HNQ57_002050</name>
</gene>
<feature type="domain" description="Response regulatory" evidence="3">
    <location>
        <begin position="12"/>
        <end position="129"/>
    </location>
</feature>
<dbReference type="InterPro" id="IPR001789">
    <property type="entry name" value="Sig_transdc_resp-reg_receiver"/>
</dbReference>
<protein>
    <submittedName>
        <fullName evidence="4">Two-component system nitrate/nitrite response regulator NarL</fullName>
    </submittedName>
</protein>
<reference evidence="4 5" key="1">
    <citation type="submission" date="2020-08" db="EMBL/GenBank/DDBJ databases">
        <title>Genomic Encyclopedia of Type Strains, Phase IV (KMG-IV): sequencing the most valuable type-strain genomes for metagenomic binning, comparative biology and taxonomic classification.</title>
        <authorList>
            <person name="Goeker M."/>
        </authorList>
    </citation>
    <scope>NUCLEOTIDE SEQUENCE [LARGE SCALE GENOMIC DNA]</scope>
    <source>
        <strain evidence="4 5">DSM 25701</strain>
    </source>
</reference>
<organism evidence="4 5">
    <name type="scientific">Zhongshania antarctica</name>
    <dbReference type="NCBI Taxonomy" id="641702"/>
    <lineage>
        <taxon>Bacteria</taxon>
        <taxon>Pseudomonadati</taxon>
        <taxon>Pseudomonadota</taxon>
        <taxon>Gammaproteobacteria</taxon>
        <taxon>Cellvibrionales</taxon>
        <taxon>Spongiibacteraceae</taxon>
        <taxon>Zhongshania</taxon>
    </lineage>
</organism>
<sequence>MNNSKQGCLNYKVLIIEADVGLCGWLSAQLNLVHGVAELRTVAGLAAAEEQLVTWSPDLLVIDICTLSLNSVRSIITQAKNLPAPRRCIVATLYDDSDELLSALRAGADAYVSMDEDDAVFVQQLQDAVLGRSRLSAKLARRLISEFGLHYRDEISLAKDEISVLELAARGLGVKASADSLEVGYEVIAKTVKTLYKKLHAPQGREAVA</sequence>
<evidence type="ECO:0000313" key="5">
    <source>
        <dbReference type="Proteomes" id="UP000536640"/>
    </source>
</evidence>
<proteinExistence type="predicted"/>
<dbReference type="AlphaFoldDB" id="A0A840R5T1"/>
<dbReference type="EMBL" id="JACHHW010000005">
    <property type="protein sequence ID" value="MBB5187772.1"/>
    <property type="molecule type" value="Genomic_DNA"/>
</dbReference>
<evidence type="ECO:0000256" key="1">
    <source>
        <dbReference type="ARBA" id="ARBA00023125"/>
    </source>
</evidence>
<dbReference type="PANTHER" id="PTHR43214">
    <property type="entry name" value="TWO-COMPONENT RESPONSE REGULATOR"/>
    <property type="match status" value="1"/>
</dbReference>
<dbReference type="PANTHER" id="PTHR43214:SF43">
    <property type="entry name" value="TWO-COMPONENT RESPONSE REGULATOR"/>
    <property type="match status" value="1"/>
</dbReference>
<dbReference type="InterPro" id="IPR011006">
    <property type="entry name" value="CheY-like_superfamily"/>
</dbReference>
<keyword evidence="1" id="KW-0238">DNA-binding</keyword>
<evidence type="ECO:0000256" key="2">
    <source>
        <dbReference type="PROSITE-ProRule" id="PRU00169"/>
    </source>
</evidence>
<keyword evidence="5" id="KW-1185">Reference proteome</keyword>
<keyword evidence="2" id="KW-0597">Phosphoprotein</keyword>
<dbReference type="Gene3D" id="3.40.50.2300">
    <property type="match status" value="1"/>
</dbReference>
<feature type="modified residue" description="4-aspartylphosphate" evidence="2">
    <location>
        <position position="63"/>
    </location>
</feature>
<accession>A0A840R5T1</accession>
<dbReference type="InterPro" id="IPR039420">
    <property type="entry name" value="WalR-like"/>
</dbReference>
<evidence type="ECO:0000313" key="4">
    <source>
        <dbReference type="EMBL" id="MBB5187772.1"/>
    </source>
</evidence>
<comment type="caution">
    <text evidence="4">The sequence shown here is derived from an EMBL/GenBank/DDBJ whole genome shotgun (WGS) entry which is preliminary data.</text>
</comment>
<dbReference type="Proteomes" id="UP000536640">
    <property type="component" value="Unassembled WGS sequence"/>
</dbReference>